<dbReference type="AlphaFoldDB" id="A0ABD5V4N8"/>
<dbReference type="Proteomes" id="UP001596312">
    <property type="component" value="Unassembled WGS sequence"/>
</dbReference>
<evidence type="ECO:0000256" key="6">
    <source>
        <dbReference type="SAM" id="Phobius"/>
    </source>
</evidence>
<dbReference type="EMBL" id="JBHSXQ010000003">
    <property type="protein sequence ID" value="MFC6905751.1"/>
    <property type="molecule type" value="Genomic_DNA"/>
</dbReference>
<evidence type="ECO:0000256" key="4">
    <source>
        <dbReference type="ARBA" id="ARBA00022989"/>
    </source>
</evidence>
<feature type="transmembrane region" description="Helical" evidence="6">
    <location>
        <begin position="170"/>
        <end position="192"/>
    </location>
</feature>
<dbReference type="Gene3D" id="1.20.1250.20">
    <property type="entry name" value="MFS general substrate transporter like domains"/>
    <property type="match status" value="1"/>
</dbReference>
<dbReference type="GO" id="GO:0005886">
    <property type="term" value="C:plasma membrane"/>
    <property type="evidence" value="ECO:0007669"/>
    <property type="project" value="UniProtKB-SubCell"/>
</dbReference>
<keyword evidence="9" id="KW-1185">Reference proteome</keyword>
<comment type="subcellular location">
    <subcellularLocation>
        <location evidence="1">Cell membrane</location>
        <topology evidence="1">Multi-pass membrane protein</topology>
    </subcellularLocation>
</comment>
<feature type="domain" description="Major facilitator superfamily (MFS) profile" evidence="7">
    <location>
        <begin position="16"/>
        <end position="401"/>
    </location>
</feature>
<feature type="transmembrane region" description="Helical" evidence="6">
    <location>
        <begin position="264"/>
        <end position="283"/>
    </location>
</feature>
<dbReference type="InterPro" id="IPR011701">
    <property type="entry name" value="MFS"/>
</dbReference>
<keyword evidence="2" id="KW-1003">Cell membrane</keyword>
<keyword evidence="5 6" id="KW-0472">Membrane</keyword>
<feature type="transmembrane region" description="Helical" evidence="6">
    <location>
        <begin position="226"/>
        <end position="244"/>
    </location>
</feature>
<feature type="transmembrane region" description="Helical" evidence="6">
    <location>
        <begin position="48"/>
        <end position="68"/>
    </location>
</feature>
<name>A0ABD5V4N8_9EURY</name>
<dbReference type="PANTHER" id="PTHR43124">
    <property type="entry name" value="PURINE EFFLUX PUMP PBUE"/>
    <property type="match status" value="1"/>
</dbReference>
<feature type="transmembrane region" description="Helical" evidence="6">
    <location>
        <begin position="21"/>
        <end position="42"/>
    </location>
</feature>
<dbReference type="PROSITE" id="PS50850">
    <property type="entry name" value="MFS"/>
    <property type="match status" value="1"/>
</dbReference>
<reference evidence="8 9" key="1">
    <citation type="journal article" date="2019" name="Int. J. Syst. Evol. Microbiol.">
        <title>The Global Catalogue of Microorganisms (GCM) 10K type strain sequencing project: providing services to taxonomists for standard genome sequencing and annotation.</title>
        <authorList>
            <consortium name="The Broad Institute Genomics Platform"/>
            <consortium name="The Broad Institute Genome Sequencing Center for Infectious Disease"/>
            <person name="Wu L."/>
            <person name="Ma J."/>
        </authorList>
    </citation>
    <scope>NUCLEOTIDE SEQUENCE [LARGE SCALE GENOMIC DNA]</scope>
    <source>
        <strain evidence="8 9">CGMCC 1.3240</strain>
    </source>
</reference>
<evidence type="ECO:0000313" key="9">
    <source>
        <dbReference type="Proteomes" id="UP001596312"/>
    </source>
</evidence>
<dbReference type="PANTHER" id="PTHR43124:SF3">
    <property type="entry name" value="CHLORAMPHENICOL EFFLUX PUMP RV0191"/>
    <property type="match status" value="1"/>
</dbReference>
<evidence type="ECO:0000256" key="5">
    <source>
        <dbReference type="ARBA" id="ARBA00023136"/>
    </source>
</evidence>
<keyword evidence="3 6" id="KW-0812">Transmembrane</keyword>
<sequence length="401" mass="42775">MAGRLQRVMAVSRPRVVGPVTVGHGINEFFAIVIPPIIPLLVSDLGITYGQAGFLLTIFFIMYSIFQLPAGILADRIGKIRLMIVGLVGMSGAIFFASVADRYGMLLVAQTLAGIGGSTFHPTGMLIISDVETHETEGKAMGVFGFGGALGTMSSPLVVGGLAAIAGWRIALLGAALLGITVTAVSILFLIAATSDGEGTLRADGGRSIRVRDLFRPRRRSIDIPITREIVLLFLITLVLFLQHRAIQTFTTSYIAAETGASTLVGNLAFFTLLVGGSFASLWAGDLADRFDWELLGAGTAVTTAIFVSATLLVTRVLGGIRFEVLIAILALWFAIIGVMMYVSYPVKNALVSEQANTASSGTSSASSRRRPWRVVRVVQLSSARSRRNGASWPRFRRSPL</sequence>
<feature type="transmembrane region" description="Helical" evidence="6">
    <location>
        <begin position="80"/>
        <end position="100"/>
    </location>
</feature>
<dbReference type="InterPro" id="IPR020846">
    <property type="entry name" value="MFS_dom"/>
</dbReference>
<evidence type="ECO:0000259" key="7">
    <source>
        <dbReference type="PROSITE" id="PS50850"/>
    </source>
</evidence>
<protein>
    <submittedName>
        <fullName evidence="8">MFS transporter</fullName>
    </submittedName>
</protein>
<comment type="caution">
    <text evidence="8">The sequence shown here is derived from an EMBL/GenBank/DDBJ whole genome shotgun (WGS) entry which is preliminary data.</text>
</comment>
<feature type="transmembrane region" description="Helical" evidence="6">
    <location>
        <begin position="325"/>
        <end position="345"/>
    </location>
</feature>
<evidence type="ECO:0000256" key="1">
    <source>
        <dbReference type="ARBA" id="ARBA00004651"/>
    </source>
</evidence>
<feature type="transmembrane region" description="Helical" evidence="6">
    <location>
        <begin position="140"/>
        <end position="164"/>
    </location>
</feature>
<gene>
    <name evidence="8" type="ORF">ACFQGH_11150</name>
</gene>
<dbReference type="SUPFAM" id="SSF103473">
    <property type="entry name" value="MFS general substrate transporter"/>
    <property type="match status" value="1"/>
</dbReference>
<feature type="transmembrane region" description="Helical" evidence="6">
    <location>
        <begin position="295"/>
        <end position="319"/>
    </location>
</feature>
<accession>A0ABD5V4N8</accession>
<organism evidence="8 9">
    <name type="scientific">Halalkalicoccus tibetensis</name>
    <dbReference type="NCBI Taxonomy" id="175632"/>
    <lineage>
        <taxon>Archaea</taxon>
        <taxon>Methanobacteriati</taxon>
        <taxon>Methanobacteriota</taxon>
        <taxon>Stenosarchaea group</taxon>
        <taxon>Halobacteria</taxon>
        <taxon>Halobacteriales</taxon>
        <taxon>Halococcaceae</taxon>
        <taxon>Halalkalicoccus</taxon>
    </lineage>
</organism>
<dbReference type="InterPro" id="IPR036259">
    <property type="entry name" value="MFS_trans_sf"/>
</dbReference>
<dbReference type="InterPro" id="IPR050189">
    <property type="entry name" value="MFS_Efflux_Transporters"/>
</dbReference>
<evidence type="ECO:0000313" key="8">
    <source>
        <dbReference type="EMBL" id="MFC6905751.1"/>
    </source>
</evidence>
<keyword evidence="4 6" id="KW-1133">Transmembrane helix</keyword>
<evidence type="ECO:0000256" key="2">
    <source>
        <dbReference type="ARBA" id="ARBA00022475"/>
    </source>
</evidence>
<evidence type="ECO:0000256" key="3">
    <source>
        <dbReference type="ARBA" id="ARBA00022692"/>
    </source>
</evidence>
<proteinExistence type="predicted"/>
<dbReference type="Pfam" id="PF07690">
    <property type="entry name" value="MFS_1"/>
    <property type="match status" value="1"/>
</dbReference>